<dbReference type="AlphaFoldDB" id="M5DNF2"/>
<sequence length="65" mass="7602">MAANPSILIIWLSMIGKMKYAASHTVVWLCSEFQSKQAAWEWEEQRGSKRAEYTCLGSIRHHFMR</sequence>
<evidence type="ECO:0000313" key="2">
    <source>
        <dbReference type="Proteomes" id="UP000011866"/>
    </source>
</evidence>
<dbReference type="HOGENOM" id="CLU_2848383_0_0_6"/>
<reference evidence="1 2" key="1">
    <citation type="journal article" date="2013" name="Genome Announc.">
        <title>Genome Sequence of Thalassolituus oleivorans MIL-1 (DSM 14913T).</title>
        <authorList>
            <person name="Golyshin P.N."/>
            <person name="Werner J."/>
            <person name="Chernikova T.N."/>
            <person name="Tran H."/>
            <person name="Ferrer M."/>
            <person name="Yakimov M.M."/>
            <person name="Teeling H."/>
            <person name="Golyshina O.V."/>
        </authorList>
    </citation>
    <scope>NUCLEOTIDE SEQUENCE [LARGE SCALE GENOMIC DNA]</scope>
    <source>
        <strain evidence="1 2">MIL-1</strain>
    </source>
</reference>
<proteinExistence type="predicted"/>
<name>M5DNF2_9GAMM</name>
<evidence type="ECO:0000313" key="1">
    <source>
        <dbReference type="EMBL" id="CCU71480.1"/>
    </source>
</evidence>
<keyword evidence="2" id="KW-1185">Reference proteome</keyword>
<dbReference type="EMBL" id="HF680312">
    <property type="protein sequence ID" value="CCU71480.1"/>
    <property type="molecule type" value="Genomic_DNA"/>
</dbReference>
<dbReference type="KEGG" id="tol:TOL_1046"/>
<organism evidence="1 2">
    <name type="scientific">Thalassolituus oleivorans MIL-1</name>
    <dbReference type="NCBI Taxonomy" id="1298593"/>
    <lineage>
        <taxon>Bacteria</taxon>
        <taxon>Pseudomonadati</taxon>
        <taxon>Pseudomonadota</taxon>
        <taxon>Gammaproteobacteria</taxon>
        <taxon>Oceanospirillales</taxon>
        <taxon>Oceanospirillaceae</taxon>
        <taxon>Thalassolituus</taxon>
    </lineage>
</organism>
<accession>M5DNF2</accession>
<gene>
    <name evidence="1" type="ORF">TOL_1046</name>
</gene>
<dbReference type="Proteomes" id="UP000011866">
    <property type="component" value="Chromosome"/>
</dbReference>
<protein>
    <submittedName>
        <fullName evidence="1">Uncharacterized protein</fullName>
    </submittedName>
</protein>